<dbReference type="EC" id="2.3.2.27" evidence="2"/>
<dbReference type="PANTHER" id="PTHR22996">
    <property type="entry name" value="MAHOGUNIN"/>
    <property type="match status" value="1"/>
</dbReference>
<keyword evidence="5" id="KW-0863">Zinc-finger</keyword>
<dbReference type="Pfam" id="PF26192">
    <property type="entry name" value="RNF157-like_N"/>
    <property type="match status" value="1"/>
</dbReference>
<reference evidence="9" key="2">
    <citation type="submission" date="2019-01" db="UniProtKB">
        <authorList>
            <consortium name="EnsemblPlants"/>
        </authorList>
    </citation>
    <scope>IDENTIFICATION</scope>
    <source>
        <strain evidence="9">cv. Heinz 1706</strain>
    </source>
</reference>
<dbReference type="AlphaFoldDB" id="A0A3Q7G5K9"/>
<keyword evidence="10" id="KW-1185">Reference proteome</keyword>
<dbReference type="SUPFAM" id="SSF57850">
    <property type="entry name" value="RING/U-box"/>
    <property type="match status" value="1"/>
</dbReference>
<organism evidence="9">
    <name type="scientific">Solanum lycopersicum</name>
    <name type="common">Tomato</name>
    <name type="synonym">Lycopersicon esculentum</name>
    <dbReference type="NCBI Taxonomy" id="4081"/>
    <lineage>
        <taxon>Eukaryota</taxon>
        <taxon>Viridiplantae</taxon>
        <taxon>Streptophyta</taxon>
        <taxon>Embryophyta</taxon>
        <taxon>Tracheophyta</taxon>
        <taxon>Spermatophyta</taxon>
        <taxon>Magnoliopsida</taxon>
        <taxon>eudicotyledons</taxon>
        <taxon>Gunneridae</taxon>
        <taxon>Pentapetalae</taxon>
        <taxon>asterids</taxon>
        <taxon>lamiids</taxon>
        <taxon>Solanales</taxon>
        <taxon>Solanaceae</taxon>
        <taxon>Solanoideae</taxon>
        <taxon>Solaneae</taxon>
        <taxon>Solanum</taxon>
        <taxon>Solanum subgen. Lycopersicon</taxon>
    </lineage>
</organism>
<reference evidence="9" key="1">
    <citation type="journal article" date="2012" name="Nature">
        <title>The tomato genome sequence provides insights into fleshy fruit evolution.</title>
        <authorList>
            <consortium name="Tomato Genome Consortium"/>
        </authorList>
    </citation>
    <scope>NUCLEOTIDE SEQUENCE [LARGE SCALE GENOMIC DNA]</scope>
    <source>
        <strain evidence="9">cv. Heinz 1706</strain>
    </source>
</reference>
<dbReference type="InterPro" id="IPR058981">
    <property type="entry name" value="MGRN1/RNF157-like_N"/>
</dbReference>
<dbReference type="InParanoid" id="A0A3Q7G5K9"/>
<evidence type="ECO:0000256" key="5">
    <source>
        <dbReference type="ARBA" id="ARBA00022771"/>
    </source>
</evidence>
<dbReference type="OMA" id="WINDVCY"/>
<dbReference type="Gramene" id="Solyc04g054680.2.1">
    <property type="protein sequence ID" value="Solyc04g054680.2.1"/>
    <property type="gene ID" value="Solyc04g054680.2"/>
</dbReference>
<keyword evidence="7" id="KW-0862">Zinc</keyword>
<keyword evidence="4" id="KW-0479">Metal-binding</keyword>
<feature type="domain" description="MGRN1/RNF157-like N-terminal" evidence="8">
    <location>
        <begin position="21"/>
        <end position="95"/>
    </location>
</feature>
<evidence type="ECO:0000256" key="4">
    <source>
        <dbReference type="ARBA" id="ARBA00022723"/>
    </source>
</evidence>
<dbReference type="Proteomes" id="UP000004994">
    <property type="component" value="Chromosome 4"/>
</dbReference>
<evidence type="ECO:0000259" key="8">
    <source>
        <dbReference type="Pfam" id="PF26192"/>
    </source>
</evidence>
<dbReference type="EnsemblPlants" id="Solyc04g054680.2.1">
    <property type="protein sequence ID" value="Solyc04g054680.2.1"/>
    <property type="gene ID" value="Solyc04g054680.2"/>
</dbReference>
<accession>A0A3Q7G5K9</accession>
<sequence length="152" mass="17050">MKGSLVNKEQREQLAAKFTEKEKFRQSSGTGIDVSMFGEAELCNADIYELAVKAEALEDGNVSTNFQITQAVFEKEKGKFKIRVVKQVNGMQYELQEIYGNGNSVDKDFDGNDNGKECVVCLSEPRDTTVLPCRHMPVDRFLEIKVSEAAEE</sequence>
<dbReference type="GO" id="GO:0008270">
    <property type="term" value="F:zinc ion binding"/>
    <property type="evidence" value="ECO:0007669"/>
    <property type="project" value="UniProtKB-KW"/>
</dbReference>
<dbReference type="GO" id="GO:0061630">
    <property type="term" value="F:ubiquitin protein ligase activity"/>
    <property type="evidence" value="ECO:0000318"/>
    <property type="project" value="GO_Central"/>
</dbReference>
<dbReference type="Gene3D" id="3.30.40.10">
    <property type="entry name" value="Zinc/RING finger domain, C3HC4 (zinc finger)"/>
    <property type="match status" value="1"/>
</dbReference>
<keyword evidence="6" id="KW-0833">Ubl conjugation pathway</keyword>
<comment type="catalytic activity">
    <reaction evidence="1">
        <text>S-ubiquitinyl-[E2 ubiquitin-conjugating enzyme]-L-cysteine + [acceptor protein]-L-lysine = [E2 ubiquitin-conjugating enzyme]-L-cysteine + N(6)-ubiquitinyl-[acceptor protein]-L-lysine.</text>
        <dbReference type="EC" id="2.3.2.27"/>
    </reaction>
</comment>
<evidence type="ECO:0000313" key="9">
    <source>
        <dbReference type="EnsemblPlants" id="Solyc04g054680.2.1"/>
    </source>
</evidence>
<evidence type="ECO:0000313" key="10">
    <source>
        <dbReference type="Proteomes" id="UP000004994"/>
    </source>
</evidence>
<evidence type="ECO:0000256" key="2">
    <source>
        <dbReference type="ARBA" id="ARBA00012483"/>
    </source>
</evidence>
<dbReference type="GO" id="GO:0016567">
    <property type="term" value="P:protein ubiquitination"/>
    <property type="evidence" value="ECO:0000318"/>
    <property type="project" value="GO_Central"/>
</dbReference>
<protein>
    <recommendedName>
        <fullName evidence="2">RING-type E3 ubiquitin transferase</fullName>
        <ecNumber evidence="2">2.3.2.27</ecNumber>
    </recommendedName>
</protein>
<name>A0A3Q7G5K9_SOLLC</name>
<evidence type="ECO:0000256" key="3">
    <source>
        <dbReference type="ARBA" id="ARBA00022679"/>
    </source>
</evidence>
<evidence type="ECO:0000256" key="1">
    <source>
        <dbReference type="ARBA" id="ARBA00000900"/>
    </source>
</evidence>
<dbReference type="InterPro" id="IPR045194">
    <property type="entry name" value="MGRN1/RNF157-like"/>
</dbReference>
<keyword evidence="3" id="KW-0808">Transferase</keyword>
<dbReference type="PANTHER" id="PTHR22996:SF17">
    <property type="entry name" value="RING-TYPE E3 UBIQUITIN TRANSFERASE"/>
    <property type="match status" value="1"/>
</dbReference>
<evidence type="ECO:0000256" key="7">
    <source>
        <dbReference type="ARBA" id="ARBA00022833"/>
    </source>
</evidence>
<evidence type="ECO:0000256" key="6">
    <source>
        <dbReference type="ARBA" id="ARBA00022786"/>
    </source>
</evidence>
<proteinExistence type="predicted"/>
<dbReference type="InterPro" id="IPR013083">
    <property type="entry name" value="Znf_RING/FYVE/PHD"/>
</dbReference>